<dbReference type="CDD" id="cd08261">
    <property type="entry name" value="Zn_ADH7"/>
    <property type="match status" value="1"/>
</dbReference>
<dbReference type="EMBL" id="BMDX01000018">
    <property type="protein sequence ID" value="GGA85521.1"/>
    <property type="molecule type" value="Genomic_DNA"/>
</dbReference>
<sequence length="339" mass="36670">MKTLICNEPFAIEYVERDMPAVAANEVLLKVKAVGICGTDIHAYAGRQPFFSYPRVLGHEICGEVVELGADCKEAQVGDRCSVIPCIPCGECPACEDGKTNCCENVSLYGVHQDGGFTEFLSVLEDNLIKLPATITPSQGALIECFGISAHAVRRAEVKAGERVLQIGAGPIGIAAAAIAKANGAQVVVADVSQARRQHIENVLGVPALDPLADDYESQLKEAFGGRLACTVMDATGNKQSMSRSIELIRHGGKVVFIGLYIGDLVLDDPTFHKKETTLLSSRNATREDFQRVIELMEQGLISEDIMKNQDYDFATFGNNYKEDVVENKSLIKGVINFS</sequence>
<dbReference type="Gene3D" id="3.40.50.720">
    <property type="entry name" value="NAD(P)-binding Rossmann-like Domain"/>
    <property type="match status" value="1"/>
</dbReference>
<comment type="cofactor">
    <cofactor evidence="4">
        <name>Zn(2+)</name>
        <dbReference type="ChEBI" id="CHEBI:29105"/>
    </cofactor>
</comment>
<proteinExistence type="inferred from homology"/>
<dbReference type="InterPro" id="IPR050129">
    <property type="entry name" value="Zn_alcohol_dh"/>
</dbReference>
<dbReference type="Gene3D" id="3.90.180.10">
    <property type="entry name" value="Medium-chain alcohol dehydrogenases, catalytic domain"/>
    <property type="match status" value="1"/>
</dbReference>
<accession>A0A8J2U878</accession>
<protein>
    <submittedName>
        <fullName evidence="6">Galactonate oxidoreductase</fullName>
    </submittedName>
</protein>
<dbReference type="PANTHER" id="PTHR43401:SF3">
    <property type="entry name" value="L-GALACTONATE-5-DEHYDROGENASE"/>
    <property type="match status" value="1"/>
</dbReference>
<dbReference type="InterPro" id="IPR002328">
    <property type="entry name" value="ADH_Zn_CS"/>
</dbReference>
<dbReference type="GO" id="GO:0016616">
    <property type="term" value="F:oxidoreductase activity, acting on the CH-OH group of donors, NAD or NADP as acceptor"/>
    <property type="evidence" value="ECO:0007669"/>
    <property type="project" value="UniProtKB-ARBA"/>
</dbReference>
<dbReference type="InterPro" id="IPR011032">
    <property type="entry name" value="GroES-like_sf"/>
</dbReference>
<dbReference type="InterPro" id="IPR013149">
    <property type="entry name" value="ADH-like_C"/>
</dbReference>
<reference evidence="7" key="1">
    <citation type="journal article" date="2019" name="Int. J. Syst. Evol. Microbiol.">
        <title>The Global Catalogue of Microorganisms (GCM) 10K type strain sequencing project: providing services to taxonomists for standard genome sequencing and annotation.</title>
        <authorList>
            <consortium name="The Broad Institute Genomics Platform"/>
            <consortium name="The Broad Institute Genome Sequencing Center for Infectious Disease"/>
            <person name="Wu L."/>
            <person name="Ma J."/>
        </authorList>
    </citation>
    <scope>NUCLEOTIDE SEQUENCE [LARGE SCALE GENOMIC DNA]</scope>
    <source>
        <strain evidence="7">CGMCC 1.10130</strain>
    </source>
</reference>
<evidence type="ECO:0000256" key="1">
    <source>
        <dbReference type="ARBA" id="ARBA00022723"/>
    </source>
</evidence>
<keyword evidence="1 4" id="KW-0479">Metal-binding</keyword>
<evidence type="ECO:0000313" key="6">
    <source>
        <dbReference type="EMBL" id="GGA85521.1"/>
    </source>
</evidence>
<dbReference type="Proteomes" id="UP000619743">
    <property type="component" value="Unassembled WGS sequence"/>
</dbReference>
<keyword evidence="2 4" id="KW-0862">Zinc</keyword>
<dbReference type="Pfam" id="PF08240">
    <property type="entry name" value="ADH_N"/>
    <property type="match status" value="1"/>
</dbReference>
<dbReference type="AlphaFoldDB" id="A0A8J2U878"/>
<dbReference type="GO" id="GO:0008270">
    <property type="term" value="F:zinc ion binding"/>
    <property type="evidence" value="ECO:0007669"/>
    <property type="project" value="InterPro"/>
</dbReference>
<keyword evidence="7" id="KW-1185">Reference proteome</keyword>
<comment type="caution">
    <text evidence="6">The sequence shown here is derived from an EMBL/GenBank/DDBJ whole genome shotgun (WGS) entry which is preliminary data.</text>
</comment>
<dbReference type="RefSeq" id="WP_087506849.1">
    <property type="nucleotide sequence ID" value="NZ_BMDX01000018.1"/>
</dbReference>
<name>A0A8J2U878_9GAMM</name>
<dbReference type="InterPro" id="IPR013154">
    <property type="entry name" value="ADH-like_N"/>
</dbReference>
<feature type="domain" description="Enoyl reductase (ER)" evidence="5">
    <location>
        <begin position="7"/>
        <end position="302"/>
    </location>
</feature>
<dbReference type="SUPFAM" id="SSF51735">
    <property type="entry name" value="NAD(P)-binding Rossmann-fold domains"/>
    <property type="match status" value="1"/>
</dbReference>
<evidence type="ECO:0000313" key="7">
    <source>
        <dbReference type="Proteomes" id="UP000619743"/>
    </source>
</evidence>
<keyword evidence="3" id="KW-0560">Oxidoreductase</keyword>
<evidence type="ECO:0000256" key="2">
    <source>
        <dbReference type="ARBA" id="ARBA00022833"/>
    </source>
</evidence>
<comment type="similarity">
    <text evidence="4">Belongs to the zinc-containing alcohol dehydrogenase family.</text>
</comment>
<dbReference type="InterPro" id="IPR020843">
    <property type="entry name" value="ER"/>
</dbReference>
<dbReference type="PROSITE" id="PS00059">
    <property type="entry name" value="ADH_ZINC"/>
    <property type="match status" value="1"/>
</dbReference>
<organism evidence="6 7">
    <name type="scientific">Neiella marina</name>
    <dbReference type="NCBI Taxonomy" id="508461"/>
    <lineage>
        <taxon>Bacteria</taxon>
        <taxon>Pseudomonadati</taxon>
        <taxon>Pseudomonadota</taxon>
        <taxon>Gammaproteobacteria</taxon>
        <taxon>Alteromonadales</taxon>
        <taxon>Echinimonadaceae</taxon>
        <taxon>Neiella</taxon>
    </lineage>
</organism>
<evidence type="ECO:0000256" key="3">
    <source>
        <dbReference type="ARBA" id="ARBA00023002"/>
    </source>
</evidence>
<dbReference type="SUPFAM" id="SSF50129">
    <property type="entry name" value="GroES-like"/>
    <property type="match status" value="1"/>
</dbReference>
<evidence type="ECO:0000259" key="5">
    <source>
        <dbReference type="SMART" id="SM00829"/>
    </source>
</evidence>
<dbReference type="PANTHER" id="PTHR43401">
    <property type="entry name" value="L-THREONINE 3-DEHYDROGENASE"/>
    <property type="match status" value="1"/>
</dbReference>
<evidence type="ECO:0000256" key="4">
    <source>
        <dbReference type="RuleBase" id="RU361277"/>
    </source>
</evidence>
<dbReference type="Pfam" id="PF00107">
    <property type="entry name" value="ADH_zinc_N"/>
    <property type="match status" value="1"/>
</dbReference>
<dbReference type="SMART" id="SM00829">
    <property type="entry name" value="PKS_ER"/>
    <property type="match status" value="1"/>
</dbReference>
<dbReference type="InterPro" id="IPR036291">
    <property type="entry name" value="NAD(P)-bd_dom_sf"/>
</dbReference>
<dbReference type="OrthoDB" id="9773078at2"/>
<gene>
    <name evidence="6" type="ORF">GCM10011369_29450</name>
</gene>